<proteinExistence type="predicted"/>
<dbReference type="Proteomes" id="UP001209570">
    <property type="component" value="Unassembled WGS sequence"/>
</dbReference>
<evidence type="ECO:0000256" key="1">
    <source>
        <dbReference type="SAM" id="Phobius"/>
    </source>
</evidence>
<protein>
    <recommendedName>
        <fullName evidence="4">Transmembrane protein</fullName>
    </recommendedName>
</protein>
<evidence type="ECO:0008006" key="4">
    <source>
        <dbReference type="Google" id="ProtNLM"/>
    </source>
</evidence>
<evidence type="ECO:0000313" key="3">
    <source>
        <dbReference type="Proteomes" id="UP001209570"/>
    </source>
</evidence>
<reference evidence="2" key="1">
    <citation type="submission" date="2021-12" db="EMBL/GenBank/DDBJ databases">
        <title>Prjna785345.</title>
        <authorList>
            <person name="Rujirawat T."/>
            <person name="Krajaejun T."/>
        </authorList>
    </citation>
    <scope>NUCLEOTIDE SEQUENCE</scope>
    <source>
        <strain evidence="2">Pi057C3</strain>
    </source>
</reference>
<gene>
    <name evidence="2" type="ORF">P43SY_011331</name>
</gene>
<sequence>MVARTSSECLEMIGSCTALTVAAPSLRRRQERIRNVIQSQTPSLIRIGFALLSFSLLLSDTLRTGLAVRSLAPFTPFDADAVTMFGPFAFPLPRMPITNTSTLEPQLFWPYKTTCKLLVLVPNQAVVYGSLFPVACYTSAYVMDATMMQQFMDGHFSSLLGVYELKVTQVLTLGAVALRSGWLVALVGHVVVGVWSRRSWSPPVGALGMPELAMTAMICGTVIAQMRVGSWRDSRVVEVHEASPSAIQPLVRAGRSTRGHTTIDHLLTGTAIDVQFITLALLLCAALTALIRLLRQALPRAVRYQINMLIRLNVAYSTGTLWGVNMFVVSWFGSIMSRSKLPLRATSVRRLIWGNRRVLLAARTRADQVSETAAPILDLHGRSQDDDAYVLLMNLTMLTDPLVFLRLRLGDGVSLVLVHSKQNDCYYLLPSELFTTATMDVPIEWDAFQIVSEVRSSHIAWWQLLQCG</sequence>
<keyword evidence="3" id="KW-1185">Reference proteome</keyword>
<organism evidence="2 3">
    <name type="scientific">Pythium insidiosum</name>
    <name type="common">Pythiosis disease agent</name>
    <dbReference type="NCBI Taxonomy" id="114742"/>
    <lineage>
        <taxon>Eukaryota</taxon>
        <taxon>Sar</taxon>
        <taxon>Stramenopiles</taxon>
        <taxon>Oomycota</taxon>
        <taxon>Peronosporomycetes</taxon>
        <taxon>Pythiales</taxon>
        <taxon>Pythiaceae</taxon>
        <taxon>Pythium</taxon>
    </lineage>
</organism>
<feature type="transmembrane region" description="Helical" evidence="1">
    <location>
        <begin position="274"/>
        <end position="294"/>
    </location>
</feature>
<keyword evidence="1" id="KW-1133">Transmembrane helix</keyword>
<dbReference type="AlphaFoldDB" id="A0AAD5Q5V4"/>
<feature type="transmembrane region" description="Helical" evidence="1">
    <location>
        <begin position="314"/>
        <end position="333"/>
    </location>
</feature>
<name>A0AAD5Q5V4_PYTIN</name>
<feature type="transmembrane region" description="Helical" evidence="1">
    <location>
        <begin position="170"/>
        <end position="192"/>
    </location>
</feature>
<dbReference type="EMBL" id="JAKCXM010000699">
    <property type="protein sequence ID" value="KAJ0392176.1"/>
    <property type="molecule type" value="Genomic_DNA"/>
</dbReference>
<evidence type="ECO:0000313" key="2">
    <source>
        <dbReference type="EMBL" id="KAJ0392176.1"/>
    </source>
</evidence>
<comment type="caution">
    <text evidence="2">The sequence shown here is derived from an EMBL/GenBank/DDBJ whole genome shotgun (WGS) entry which is preliminary data.</text>
</comment>
<feature type="transmembrane region" description="Helical" evidence="1">
    <location>
        <begin position="125"/>
        <end position="143"/>
    </location>
</feature>
<feature type="transmembrane region" description="Helical" evidence="1">
    <location>
        <begin position="204"/>
        <end position="224"/>
    </location>
</feature>
<accession>A0AAD5Q5V4</accession>
<keyword evidence="1" id="KW-0812">Transmembrane</keyword>
<keyword evidence="1" id="KW-0472">Membrane</keyword>